<dbReference type="OrthoDB" id="5413892at2759"/>
<dbReference type="AlphaFoldDB" id="A0A5N5DA60"/>
<protein>
    <submittedName>
        <fullName evidence="1">Uncharacterized protein</fullName>
    </submittedName>
</protein>
<organism evidence="1 2">
    <name type="scientific">Lasiodiplodia theobromae</name>
    <dbReference type="NCBI Taxonomy" id="45133"/>
    <lineage>
        <taxon>Eukaryota</taxon>
        <taxon>Fungi</taxon>
        <taxon>Dikarya</taxon>
        <taxon>Ascomycota</taxon>
        <taxon>Pezizomycotina</taxon>
        <taxon>Dothideomycetes</taxon>
        <taxon>Dothideomycetes incertae sedis</taxon>
        <taxon>Botryosphaeriales</taxon>
        <taxon>Botryosphaeriaceae</taxon>
        <taxon>Lasiodiplodia</taxon>
    </lineage>
</organism>
<keyword evidence="2" id="KW-1185">Reference proteome</keyword>
<reference evidence="1 2" key="1">
    <citation type="journal article" date="2019" name="Sci. Rep.">
        <title>A multi-omics analysis of the grapevine pathogen Lasiodiplodia theobromae reveals that temperature affects the expression of virulence- and pathogenicity-related genes.</title>
        <authorList>
            <person name="Felix C."/>
            <person name="Meneses R."/>
            <person name="Goncalves M.F.M."/>
            <person name="Tilleman L."/>
            <person name="Duarte A.S."/>
            <person name="Jorrin-Novo J.V."/>
            <person name="Van de Peer Y."/>
            <person name="Deforce D."/>
            <person name="Van Nieuwerburgh F."/>
            <person name="Esteves A.C."/>
            <person name="Alves A."/>
        </authorList>
    </citation>
    <scope>NUCLEOTIDE SEQUENCE [LARGE SCALE GENOMIC DNA]</scope>
    <source>
        <strain evidence="1 2">LA-SOL3</strain>
    </source>
</reference>
<sequence length="343" mass="38496">MIKKADLEAVIGNAKAQITLVRSLMSSTGTFRTAPSRCSRCDTSARSTIVNFKPIPGFPATVDDMDRLTANAVDTILDHLDGKRDGLLFERKERLKSIIGLVKNAPGVADASNWTGPLLGRTEKLAESSPLSVYPTAADALSHKISRQMAVFGTLDEERRMVRRQRAGIDGTLDREMFVRKALAHGWIEIVRRERIEGYDKNQFSSSHRTQASSLETARYDHPKQFDFIVMDRARQLGLSLVKDSMWSGPCARANEPRFLHPTFTDDRILTCAFGHAYHAVCLEIEINSPRSDDRVFQDRCPQCRRRLFADTARMSWVERLMNASLGGEGLGTRWIPVARGLM</sequence>
<evidence type="ECO:0000313" key="2">
    <source>
        <dbReference type="Proteomes" id="UP000325902"/>
    </source>
</evidence>
<dbReference type="SUPFAM" id="SSF57850">
    <property type="entry name" value="RING/U-box"/>
    <property type="match status" value="1"/>
</dbReference>
<evidence type="ECO:0000313" key="1">
    <source>
        <dbReference type="EMBL" id="KAB2574619.1"/>
    </source>
</evidence>
<dbReference type="Proteomes" id="UP000325902">
    <property type="component" value="Unassembled WGS sequence"/>
</dbReference>
<proteinExistence type="predicted"/>
<dbReference type="EMBL" id="VCHE01000041">
    <property type="protein sequence ID" value="KAB2574619.1"/>
    <property type="molecule type" value="Genomic_DNA"/>
</dbReference>
<comment type="caution">
    <text evidence="1">The sequence shown here is derived from an EMBL/GenBank/DDBJ whole genome shotgun (WGS) entry which is preliminary data.</text>
</comment>
<gene>
    <name evidence="1" type="ORF">DBV05_g6737</name>
</gene>
<accession>A0A5N5DA60</accession>
<name>A0A5N5DA60_9PEZI</name>